<dbReference type="PANTHER" id="PTHR46182:SF2">
    <property type="entry name" value="FI19480P1"/>
    <property type="match status" value="1"/>
</dbReference>
<feature type="domain" description="PKD" evidence="4">
    <location>
        <begin position="1152"/>
        <end position="1241"/>
    </location>
</feature>
<comment type="caution">
    <text evidence="5">The sequence shown here is derived from an EMBL/GenBank/DDBJ whole genome shotgun (WGS) entry which is preliminary data.</text>
</comment>
<keyword evidence="3" id="KW-1133">Transmembrane helix</keyword>
<name>A0ABU2FCN7_9EURY</name>
<dbReference type="Pfam" id="PF07581">
    <property type="entry name" value="Glug"/>
    <property type="match status" value="1"/>
</dbReference>
<dbReference type="InterPro" id="IPR008964">
    <property type="entry name" value="Invasin/intimin_cell_adhesion"/>
</dbReference>
<evidence type="ECO:0000256" key="1">
    <source>
        <dbReference type="ARBA" id="ARBA00022729"/>
    </source>
</evidence>
<feature type="transmembrane region" description="Helical" evidence="3">
    <location>
        <begin position="1550"/>
        <end position="1569"/>
    </location>
</feature>
<keyword evidence="3" id="KW-0472">Membrane</keyword>
<dbReference type="RefSeq" id="WP_310919672.1">
    <property type="nucleotide sequence ID" value="NZ_JAMQON010000003.1"/>
</dbReference>
<reference evidence="5 6" key="1">
    <citation type="submission" date="2022-06" db="EMBL/GenBank/DDBJ databases">
        <title>Haloarcula sp. a new haloarchaeum isolate from saline soil.</title>
        <authorList>
            <person name="Strakova D."/>
            <person name="Galisteo C."/>
            <person name="Sanchez-Porro C."/>
            <person name="Ventosa A."/>
        </authorList>
    </citation>
    <scope>NUCLEOTIDE SEQUENCE [LARGE SCALE GENOMIC DNA]</scope>
    <source>
        <strain evidence="5 6">S1CR25-12</strain>
    </source>
</reference>
<dbReference type="InterPro" id="IPR035986">
    <property type="entry name" value="PKD_dom_sf"/>
</dbReference>
<gene>
    <name evidence="5" type="ORF">NDI56_11435</name>
</gene>
<dbReference type="InterPro" id="IPR022409">
    <property type="entry name" value="PKD/Chitinase_dom"/>
</dbReference>
<keyword evidence="1" id="KW-0732">Signal</keyword>
<sequence length="1571" mass="157209">MTGTSATRLRAVTLSVVLATSLFAAANLGFVGVAAAANAPDCATVSYSGAGNAADPYQVGTVDQLQCVEKQGLDGDYELTGDIDASETAEWNDGDGFDPIGGEFTGTFDGDNHTISGLTIDRGGTNDVGLFSVVGPAGTIRNVGLEGGSVTGGERVGQLVGRNGGTVEDSHATGEVIGSYRAGGLVGQNDGTVRRAYASGERSRANDWVGGLVGYNRGTVNHSFAARAVVGEGGGFDGTSAGGLVGVSTGTIADSYATGTVTASWFVGGLVGSYQADDGGTTLRSYATGALSIDDETQGIGGLVAGTAVSDTTVEQAYWDVGTTNEASATGDDSIAVTEVSGFGATTDTAPAPEMQGESAETNMPGLDFTTTWETVESDDPDAAKDGYPILRALDRTVQLRAQGITTETAPTAADCASLSWSTREIDGETYYEVDSLYKLQCVENRGLGNNYVLTEDIDASETAEWNDGDGFDPIGDFDTTLTGTFDGDTHAISGLTIDRPGTSPVGLFGAVGSDGTVTNVQLDGGTVAGGGAVGAVAGKNEGTVSGATVTTDVTGNGRNVGGVVGFNQGTIKRSGTTGDVSNPTAVNVGGVAGTNIGTVRESYATGDVTGSTGSYAYAGGLVGGEGGGTVVDSYATGNVTAGGRIVGGLVAATSSGTVRRSYATGAVGGTDGTVGGLLGESSSSATVENAYWDRGTTDQGTAIGAAFGATNGLVGFGSTGDSAPAANATGDTVYDTMPGLDFDSTWTATSSYPRLQWEGVDALTVDSLDATAPTVGENESGTITVAATDSEDSPAEGVSIEVINADGLAGLSGEAVTDASGQATFSFTGDTTGDYAPAFAWKYDDEVGETVTISSAVTVVDPPEVDAITRAGTSPTSADSIDFDVTFSESVTGVGTGDFTVTQASGDVTGAVSGVSGSGSSYTVTVDAITGGGDLRLDLVDDDGITAADSGVSLGGVGTSGESDGSVNGDSYTIDNEAPIADAGTDRTVADSRPVAFDASGSSGDIAAYEWDVDGDGTTEATGIAPSYTFRAPGTYDVALTVTDPAGNTDTDTLTVTVTDLTGPTADASNSDTAGEEDTAFTLDGTASTDNVDVTAYEWDVDGDGSYDATGANVTHTYADPGTYTAVLRVTDEADNTATDTVSISVADTTNPTADAGPNQTVDEDIPVALDAGNSTDNGRIASYAWDIEGNSTTDVTGRNVTHTYADPGTDTVTLTVTDTSGNTDTDTLTVTVENTGGGGGGGAPSSPADAPTAETDTYRLSPGSSLDASASTGVLGNDVLAEELRFYSVSVVEGPANGSLDLQPDGSFAYTPTDGFTGTDAFTYEVTHGGQTDRATVTLTVSSAASVERTVFESASAIRQAVDLPADATPTYAERLTVRTNQSGPVTVRFSENATVSSLRVGPETELRGTVTVTEFAGSDSVPSGVPGQPLAALQLTGSPSMTNATVTARMRLSRADLRASGTDAGAVRVAHYVDGSWEVLETSVVNRTGERVTVEAVTSGFSPFALTAVESPQATGSETPSTDTAGGSTAGGSGGRTPTATGAGGPGFGPVVAIMAILAVALVARLRR</sequence>
<dbReference type="NCBIfam" id="TIGR04126">
    <property type="entry name" value="PGF_CTERM"/>
    <property type="match status" value="1"/>
</dbReference>
<dbReference type="CDD" id="cd00146">
    <property type="entry name" value="PKD"/>
    <property type="match status" value="3"/>
</dbReference>
<keyword evidence="3" id="KW-0812">Transmembrane</keyword>
<dbReference type="Gene3D" id="2.60.40.2810">
    <property type="match status" value="1"/>
</dbReference>
<dbReference type="InterPro" id="IPR013783">
    <property type="entry name" value="Ig-like_fold"/>
</dbReference>
<dbReference type="InterPro" id="IPR026453">
    <property type="entry name" value="PGF_pre_PGF"/>
</dbReference>
<feature type="region of interest" description="Disordered" evidence="2">
    <location>
        <begin position="1236"/>
        <end position="1271"/>
    </location>
</feature>
<dbReference type="Proteomes" id="UP001259659">
    <property type="component" value="Unassembled WGS sequence"/>
</dbReference>
<dbReference type="InterPro" id="IPR026371">
    <property type="entry name" value="PGF_CTERM"/>
</dbReference>
<dbReference type="InterPro" id="IPR011493">
    <property type="entry name" value="GLUG"/>
</dbReference>
<dbReference type="Pfam" id="PF18911">
    <property type="entry name" value="PKD_4"/>
    <property type="match status" value="3"/>
</dbReference>
<accession>A0ABU2FCN7</accession>
<dbReference type="SUPFAM" id="SSF49299">
    <property type="entry name" value="PKD domain"/>
    <property type="match status" value="3"/>
</dbReference>
<proteinExistence type="predicted"/>
<keyword evidence="6" id="KW-1185">Reference proteome</keyword>
<dbReference type="Gene3D" id="2.160.20.110">
    <property type="match status" value="3"/>
</dbReference>
<dbReference type="Gene3D" id="2.60.40.10">
    <property type="entry name" value="Immunoglobulins"/>
    <property type="match status" value="3"/>
</dbReference>
<dbReference type="SMART" id="SM00089">
    <property type="entry name" value="PKD"/>
    <property type="match status" value="3"/>
</dbReference>
<organism evidence="5 6">
    <name type="scientific">Haloarcula saliterrae</name>
    <dbReference type="NCBI Taxonomy" id="2950534"/>
    <lineage>
        <taxon>Archaea</taxon>
        <taxon>Methanobacteriati</taxon>
        <taxon>Methanobacteriota</taxon>
        <taxon>Stenosarchaea group</taxon>
        <taxon>Halobacteria</taxon>
        <taxon>Halobacteriales</taxon>
        <taxon>Haloarculaceae</taxon>
        <taxon>Haloarcula</taxon>
    </lineage>
</organism>
<dbReference type="PROSITE" id="PS50093">
    <property type="entry name" value="PKD"/>
    <property type="match status" value="3"/>
</dbReference>
<feature type="domain" description="PKD" evidence="4">
    <location>
        <begin position="1065"/>
        <end position="1152"/>
    </location>
</feature>
<dbReference type="InterPro" id="IPR000601">
    <property type="entry name" value="PKD_dom"/>
</dbReference>
<dbReference type="InterPro" id="IPR029865">
    <property type="entry name" value="KIAA0319-like"/>
</dbReference>
<evidence type="ECO:0000259" key="4">
    <source>
        <dbReference type="PROSITE" id="PS50093"/>
    </source>
</evidence>
<evidence type="ECO:0000256" key="2">
    <source>
        <dbReference type="SAM" id="MobiDB-lite"/>
    </source>
</evidence>
<dbReference type="NCBIfam" id="TIGR04213">
    <property type="entry name" value="PGF_pre_PGF"/>
    <property type="match status" value="1"/>
</dbReference>
<evidence type="ECO:0000256" key="3">
    <source>
        <dbReference type="SAM" id="Phobius"/>
    </source>
</evidence>
<feature type="region of interest" description="Disordered" evidence="2">
    <location>
        <begin position="1514"/>
        <end position="1545"/>
    </location>
</feature>
<dbReference type="EMBL" id="JAMQON010000003">
    <property type="protein sequence ID" value="MDS0260006.1"/>
    <property type="molecule type" value="Genomic_DNA"/>
</dbReference>
<dbReference type="Pfam" id="PF17963">
    <property type="entry name" value="Big_9"/>
    <property type="match status" value="1"/>
</dbReference>
<evidence type="ECO:0000313" key="6">
    <source>
        <dbReference type="Proteomes" id="UP001259659"/>
    </source>
</evidence>
<evidence type="ECO:0000313" key="5">
    <source>
        <dbReference type="EMBL" id="MDS0260006.1"/>
    </source>
</evidence>
<feature type="domain" description="PKD" evidence="4">
    <location>
        <begin position="979"/>
        <end position="1066"/>
    </location>
</feature>
<protein>
    <submittedName>
        <fullName evidence="5">PKD domain-containing protein</fullName>
    </submittedName>
</protein>
<dbReference type="SUPFAM" id="SSF49373">
    <property type="entry name" value="Invasin/intimin cell-adhesion fragments"/>
    <property type="match status" value="1"/>
</dbReference>
<dbReference type="PANTHER" id="PTHR46182">
    <property type="entry name" value="FI19480P1"/>
    <property type="match status" value="1"/>
</dbReference>